<dbReference type="PANTHER" id="PTHR33221:SF5">
    <property type="entry name" value="HTH-TYPE TRANSCRIPTIONAL REGULATOR ISCR"/>
    <property type="match status" value="1"/>
</dbReference>
<evidence type="ECO:0000313" key="4">
    <source>
        <dbReference type="Proteomes" id="UP001501470"/>
    </source>
</evidence>
<dbReference type="Gene3D" id="1.10.10.10">
    <property type="entry name" value="Winged helix-like DNA-binding domain superfamily/Winged helix DNA-binding domain"/>
    <property type="match status" value="1"/>
</dbReference>
<feature type="region of interest" description="Disordered" evidence="2">
    <location>
        <begin position="137"/>
        <end position="157"/>
    </location>
</feature>
<dbReference type="Pfam" id="PF02082">
    <property type="entry name" value="Rrf2"/>
    <property type="match status" value="1"/>
</dbReference>
<reference evidence="3 4" key="1">
    <citation type="journal article" date="2019" name="Int. J. Syst. Evol. Microbiol.">
        <title>The Global Catalogue of Microorganisms (GCM) 10K type strain sequencing project: providing services to taxonomists for standard genome sequencing and annotation.</title>
        <authorList>
            <consortium name="The Broad Institute Genomics Platform"/>
            <consortium name="The Broad Institute Genome Sequencing Center for Infectious Disease"/>
            <person name="Wu L."/>
            <person name="Ma J."/>
        </authorList>
    </citation>
    <scope>NUCLEOTIDE SEQUENCE [LARGE SCALE GENOMIC DNA]</scope>
    <source>
        <strain evidence="3 4">JCM 15933</strain>
    </source>
</reference>
<dbReference type="InterPro" id="IPR036390">
    <property type="entry name" value="WH_DNA-bd_sf"/>
</dbReference>
<name>A0ABN2A2Z7_9ACTN</name>
<dbReference type="PROSITE" id="PS51197">
    <property type="entry name" value="HTH_RRF2_2"/>
    <property type="match status" value="1"/>
</dbReference>
<dbReference type="PANTHER" id="PTHR33221">
    <property type="entry name" value="WINGED HELIX-TURN-HELIX TRANSCRIPTIONAL REGULATOR, RRF2 FAMILY"/>
    <property type="match status" value="1"/>
</dbReference>
<dbReference type="Proteomes" id="UP001501470">
    <property type="component" value="Unassembled WGS sequence"/>
</dbReference>
<dbReference type="InterPro" id="IPR000944">
    <property type="entry name" value="Tscrpt_reg_Rrf2"/>
</dbReference>
<proteinExistence type="predicted"/>
<dbReference type="SUPFAM" id="SSF46785">
    <property type="entry name" value="Winged helix' DNA-binding domain"/>
    <property type="match status" value="1"/>
</dbReference>
<keyword evidence="4" id="KW-1185">Reference proteome</keyword>
<dbReference type="NCBIfam" id="TIGR00738">
    <property type="entry name" value="rrf2_super"/>
    <property type="match status" value="1"/>
</dbReference>
<sequence length="157" mass="16671">MHISVRADYAIRAMLAIAAAEPGRITASELAHSERMSIGSLQTVLLELRRVGLVHSHRGTERGYGLARPAAAITVGEILRAMNGALTTVRGLPTGQATYDGVGRGLRKVWLSVDDAVNAIVDRATLADLLADPGLELDDDHRSTPLSTADPRRTGSP</sequence>
<accession>A0ABN2A2Z7</accession>
<protein>
    <submittedName>
        <fullName evidence="3">Rrf2 family transcriptional regulator</fullName>
    </submittedName>
</protein>
<dbReference type="RefSeq" id="WP_344501990.1">
    <property type="nucleotide sequence ID" value="NZ_BAAAQD010000004.1"/>
</dbReference>
<comment type="caution">
    <text evidence="3">The sequence shown here is derived from an EMBL/GenBank/DDBJ whole genome shotgun (WGS) entry which is preliminary data.</text>
</comment>
<keyword evidence="1" id="KW-0238">DNA-binding</keyword>
<organism evidence="3 4">
    <name type="scientific">Dactylosporangium maewongense</name>
    <dbReference type="NCBI Taxonomy" id="634393"/>
    <lineage>
        <taxon>Bacteria</taxon>
        <taxon>Bacillati</taxon>
        <taxon>Actinomycetota</taxon>
        <taxon>Actinomycetes</taxon>
        <taxon>Micromonosporales</taxon>
        <taxon>Micromonosporaceae</taxon>
        <taxon>Dactylosporangium</taxon>
    </lineage>
</organism>
<evidence type="ECO:0000313" key="3">
    <source>
        <dbReference type="EMBL" id="GAA1509954.1"/>
    </source>
</evidence>
<dbReference type="EMBL" id="BAAAQD010000004">
    <property type="protein sequence ID" value="GAA1509954.1"/>
    <property type="molecule type" value="Genomic_DNA"/>
</dbReference>
<evidence type="ECO:0000256" key="1">
    <source>
        <dbReference type="ARBA" id="ARBA00023125"/>
    </source>
</evidence>
<gene>
    <name evidence="3" type="ORF">GCM10009827_025150</name>
</gene>
<dbReference type="InterPro" id="IPR036388">
    <property type="entry name" value="WH-like_DNA-bd_sf"/>
</dbReference>
<evidence type="ECO:0000256" key="2">
    <source>
        <dbReference type="SAM" id="MobiDB-lite"/>
    </source>
</evidence>